<proteinExistence type="predicted"/>
<sequence>MVNTLSNKDIVDVLLNELPLVTNITFRKIEVNLLEPLQDTYEADDIKQMAEVVFGKYGTDDSNFNLHRYFPWETKGFFSRKAPVQDKKALTISMFVESVKAGKWLYD</sequence>
<keyword evidence="2" id="KW-1185">Reference proteome</keyword>
<protein>
    <recommendedName>
        <fullName evidence="3">Acyl carrier protein</fullName>
    </recommendedName>
</protein>
<evidence type="ECO:0000313" key="2">
    <source>
        <dbReference type="Proteomes" id="UP000464053"/>
    </source>
</evidence>
<dbReference type="InterPro" id="IPR010862">
    <property type="entry name" value="DUF1493"/>
</dbReference>
<accession>A0A6P1Q288</accession>
<dbReference type="EMBL" id="CP028271">
    <property type="protein sequence ID" value="QHM72108.1"/>
    <property type="molecule type" value="Genomic_DNA"/>
</dbReference>
<evidence type="ECO:0008006" key="3">
    <source>
        <dbReference type="Google" id="ProtNLM"/>
    </source>
</evidence>
<name>A0A6P1Q288_9GAMM</name>
<dbReference type="OrthoDB" id="6476622at2"/>
<organism evidence="1 2">
    <name type="scientific">Mixta intestinalis</name>
    <dbReference type="NCBI Taxonomy" id="1615494"/>
    <lineage>
        <taxon>Bacteria</taxon>
        <taxon>Pseudomonadati</taxon>
        <taxon>Pseudomonadota</taxon>
        <taxon>Gammaproteobacteria</taxon>
        <taxon>Enterobacterales</taxon>
        <taxon>Erwiniaceae</taxon>
        <taxon>Mixta</taxon>
    </lineage>
</organism>
<dbReference type="Pfam" id="PF07377">
    <property type="entry name" value="DUF1493"/>
    <property type="match status" value="1"/>
</dbReference>
<dbReference type="KEGG" id="mint:C7M51_02408"/>
<gene>
    <name evidence="1" type="ORF">C7M51_02408</name>
</gene>
<reference evidence="1 2" key="1">
    <citation type="submission" date="2018-03" db="EMBL/GenBank/DDBJ databases">
        <title>Pantoea intestinalis SRCM103226 isolated form the mealworm.</title>
        <authorList>
            <person name="Jeong D.-Y."/>
            <person name="Kim J.W."/>
        </authorList>
    </citation>
    <scope>NUCLEOTIDE SEQUENCE [LARGE SCALE GENOMIC DNA]</scope>
    <source>
        <strain evidence="1 2">SRCM103226</strain>
    </source>
</reference>
<dbReference type="Proteomes" id="UP000464053">
    <property type="component" value="Chromosome"/>
</dbReference>
<dbReference type="AlphaFoldDB" id="A0A6P1Q288"/>
<evidence type="ECO:0000313" key="1">
    <source>
        <dbReference type="EMBL" id="QHM72108.1"/>
    </source>
</evidence>
<dbReference type="RefSeq" id="WP_160622011.1">
    <property type="nucleotide sequence ID" value="NZ_CP028271.1"/>
</dbReference>